<accession>T1GF17</accession>
<keyword evidence="5 6" id="KW-0472">Membrane</keyword>
<organism evidence="8 9">
    <name type="scientific">Megaselia scalaris</name>
    <name type="common">Humpbacked fly</name>
    <name type="synonym">Phora scalaris</name>
    <dbReference type="NCBI Taxonomy" id="36166"/>
    <lineage>
        <taxon>Eukaryota</taxon>
        <taxon>Metazoa</taxon>
        <taxon>Ecdysozoa</taxon>
        <taxon>Arthropoda</taxon>
        <taxon>Hexapoda</taxon>
        <taxon>Insecta</taxon>
        <taxon>Pterygota</taxon>
        <taxon>Neoptera</taxon>
        <taxon>Endopterygota</taxon>
        <taxon>Diptera</taxon>
        <taxon>Brachycera</taxon>
        <taxon>Muscomorpha</taxon>
        <taxon>Platypezoidea</taxon>
        <taxon>Phoridae</taxon>
        <taxon>Megaseliini</taxon>
        <taxon>Megaselia</taxon>
    </lineage>
</organism>
<dbReference type="Pfam" id="PF19055">
    <property type="entry name" value="ABC2_membrane_7"/>
    <property type="match status" value="1"/>
</dbReference>
<keyword evidence="2" id="KW-0813">Transport</keyword>
<evidence type="ECO:0000259" key="7">
    <source>
        <dbReference type="Pfam" id="PF19055"/>
    </source>
</evidence>
<dbReference type="InterPro" id="IPR043926">
    <property type="entry name" value="ABCG_dom"/>
</dbReference>
<feature type="transmembrane region" description="Helical" evidence="6">
    <location>
        <begin position="242"/>
        <end position="261"/>
    </location>
</feature>
<dbReference type="Proteomes" id="UP000015102">
    <property type="component" value="Unassembled WGS sequence"/>
</dbReference>
<dbReference type="GO" id="GO:0005886">
    <property type="term" value="C:plasma membrane"/>
    <property type="evidence" value="ECO:0007669"/>
    <property type="project" value="TreeGrafter"/>
</dbReference>
<feature type="transmembrane region" description="Helical" evidence="6">
    <location>
        <begin position="208"/>
        <end position="230"/>
    </location>
</feature>
<dbReference type="AlphaFoldDB" id="T1GF17"/>
<reference evidence="9" key="1">
    <citation type="submission" date="2013-02" db="EMBL/GenBank/DDBJ databases">
        <authorList>
            <person name="Hughes D."/>
        </authorList>
    </citation>
    <scope>NUCLEOTIDE SEQUENCE</scope>
    <source>
        <strain>Durham</strain>
        <strain evidence="9">NC isolate 2 -- Noor lab</strain>
    </source>
</reference>
<dbReference type="EnsemblMetazoa" id="MESCA001946-RA">
    <property type="protein sequence ID" value="MESCA001946-PA"/>
    <property type="gene ID" value="MESCA001946"/>
</dbReference>
<evidence type="ECO:0000256" key="1">
    <source>
        <dbReference type="ARBA" id="ARBA00004141"/>
    </source>
</evidence>
<dbReference type="Gene3D" id="3.40.50.300">
    <property type="entry name" value="P-loop containing nucleotide triphosphate hydrolases"/>
    <property type="match status" value="1"/>
</dbReference>
<evidence type="ECO:0000256" key="2">
    <source>
        <dbReference type="ARBA" id="ARBA00022448"/>
    </source>
</evidence>
<sequence>MFLFSGLDSSSCSQCVSLLKMLAKQGHTIVCTIHQPSALIFEMFDKLYTVVDGNCMYQGPTRELIPFLADQGLHCPSYHNPADFLMEVAVGEYERDLNKLINAANKKYYEDSDLYHLSNIRNGIRHVTDHKDQEKKTGLFYKLCGNNKLSLNFNTKNDVEEDPETCESLQPKKGQEILDMEKLIQPASFIMQYFLLLNRLLIGVRRSYFLLIARIVAHVVIGTIFGYLYMNVGTKATTVLGNYVYFYGTVLLLVYMGKMAVVMT</sequence>
<dbReference type="STRING" id="36166.T1GF17"/>
<dbReference type="PANTHER" id="PTHR48041:SF61">
    <property type="entry name" value="SD03967P"/>
    <property type="match status" value="1"/>
</dbReference>
<comment type="subcellular location">
    <subcellularLocation>
        <location evidence="1">Membrane</location>
        <topology evidence="1">Multi-pass membrane protein</topology>
    </subcellularLocation>
</comment>
<dbReference type="SUPFAM" id="SSF52540">
    <property type="entry name" value="P-loop containing nucleoside triphosphate hydrolases"/>
    <property type="match status" value="1"/>
</dbReference>
<dbReference type="InterPro" id="IPR027417">
    <property type="entry name" value="P-loop_NTPase"/>
</dbReference>
<dbReference type="PANTHER" id="PTHR48041">
    <property type="entry name" value="ABC TRANSPORTER G FAMILY MEMBER 28"/>
    <property type="match status" value="1"/>
</dbReference>
<evidence type="ECO:0000313" key="8">
    <source>
        <dbReference type="EnsemblMetazoa" id="MESCA001946-PA"/>
    </source>
</evidence>
<evidence type="ECO:0000313" key="9">
    <source>
        <dbReference type="Proteomes" id="UP000015102"/>
    </source>
</evidence>
<proteinExistence type="predicted"/>
<dbReference type="EMBL" id="CAQQ02392060">
    <property type="status" value="NOT_ANNOTATED_CDS"/>
    <property type="molecule type" value="Genomic_DNA"/>
</dbReference>
<keyword evidence="4 6" id="KW-1133">Transmembrane helix</keyword>
<evidence type="ECO:0000256" key="5">
    <source>
        <dbReference type="ARBA" id="ARBA00023136"/>
    </source>
</evidence>
<evidence type="ECO:0000256" key="3">
    <source>
        <dbReference type="ARBA" id="ARBA00022692"/>
    </source>
</evidence>
<evidence type="ECO:0000256" key="6">
    <source>
        <dbReference type="SAM" id="Phobius"/>
    </source>
</evidence>
<feature type="domain" description="ABC transporter family G" evidence="7">
    <location>
        <begin position="34"/>
        <end position="260"/>
    </location>
</feature>
<keyword evidence="9" id="KW-1185">Reference proteome</keyword>
<dbReference type="HOGENOM" id="CLU_1055892_0_0_1"/>
<evidence type="ECO:0000256" key="4">
    <source>
        <dbReference type="ARBA" id="ARBA00022989"/>
    </source>
</evidence>
<keyword evidence="3 6" id="KW-0812">Transmembrane</keyword>
<reference evidence="8" key="2">
    <citation type="submission" date="2015-06" db="UniProtKB">
        <authorList>
            <consortium name="EnsemblMetazoa"/>
        </authorList>
    </citation>
    <scope>IDENTIFICATION</scope>
</reference>
<dbReference type="GO" id="GO:0140359">
    <property type="term" value="F:ABC-type transporter activity"/>
    <property type="evidence" value="ECO:0007669"/>
    <property type="project" value="InterPro"/>
</dbReference>
<dbReference type="InterPro" id="IPR050352">
    <property type="entry name" value="ABCG_transporters"/>
</dbReference>
<protein>
    <recommendedName>
        <fullName evidence="7">ABC transporter family G domain-containing protein</fullName>
    </recommendedName>
</protein>
<name>T1GF17_MEGSC</name>